<evidence type="ECO:0000259" key="3">
    <source>
        <dbReference type="PROSITE" id="PS50093"/>
    </source>
</evidence>
<dbReference type="GO" id="GO:0005509">
    <property type="term" value="F:calcium ion binding"/>
    <property type="evidence" value="ECO:0007669"/>
    <property type="project" value="InterPro"/>
</dbReference>
<dbReference type="Proteomes" id="UP000502928">
    <property type="component" value="Chromosome"/>
</dbReference>
<keyword evidence="6" id="KW-1185">Reference proteome</keyword>
<dbReference type="SMART" id="SM00112">
    <property type="entry name" value="CA"/>
    <property type="match status" value="2"/>
</dbReference>
<feature type="domain" description="Cadherin" evidence="4">
    <location>
        <begin position="39"/>
        <end position="137"/>
    </location>
</feature>
<dbReference type="InterPro" id="IPR011889">
    <property type="entry name" value="Liste_lipo_26"/>
</dbReference>
<gene>
    <name evidence="5" type="ORF">GVT53_01030</name>
</gene>
<dbReference type="SUPFAM" id="SSF49313">
    <property type="entry name" value="Cadherin-like"/>
    <property type="match status" value="2"/>
</dbReference>
<dbReference type="Pfam" id="PF00028">
    <property type="entry name" value="Cadherin"/>
    <property type="match status" value="2"/>
</dbReference>
<sequence length="658" mass="72675">MNATIFQRGAFPLCIAIIFWSCGKDNDPQLPSEINHAPVMEEQSFTVSESLASNDVIGKIKADDEDGDSLTYNIISNDKSLFEITGSGTLSLAQGKTLDFETKTLHSIIVGVTDKKKSTEAEITIQVTNSNDLVPEFAQESYEFEVNEDIVETFIIGQAVAFDADNDGLTYKIEENDNTLFTIDESSGEIRLNEGQNLDFETTQEHVIMISVSDGSYSGMVPVTIIVKNVIDSLAEYSDTFITSWQVTKGMTLAIGVDPNYEYDFTIDWGDGTLEDKSFNNKTSVDHTYDNEGVFTVAIQGSFPALNMSNSTNIGRLSLIGIEQWGNIEWKTMETTFFACENMEYNATDSPNLSNVTSMLGMFNDCKKFNGAIGDWKTSSITLMKDTFRGATTFNQDIGTWETINVTTMSGMFADSEFNQDIGGWDTDNVTNMDYMFSGASLFNQDIGGWNTENVTSMIAMFQHAISFDKDIGSWVTENVVNMNAMFFGATSFNQNIGNWNTVNVTNMNGMFSNATLFNQSIGAWDTSSVVSMLSMFQNAVSFNQNIANWDVSNVISMYLMFSNATSFDQNLGSWNIQNIGGLGLSFISSGMSPQNYSATLLGWATLDQGELSIPQNIILRAQGLNFCNGTDGELARNTLIDTHNWTIYDEEGVDCQL</sequence>
<dbReference type="PROSITE" id="PS50093">
    <property type="entry name" value="PKD"/>
    <property type="match status" value="1"/>
</dbReference>
<dbReference type="InterPro" id="IPR015919">
    <property type="entry name" value="Cadherin-like_sf"/>
</dbReference>
<dbReference type="GO" id="GO:0007156">
    <property type="term" value="P:homophilic cell adhesion via plasma membrane adhesion molecules"/>
    <property type="evidence" value="ECO:0007669"/>
    <property type="project" value="InterPro"/>
</dbReference>
<keyword evidence="2" id="KW-1133">Transmembrane helix</keyword>
<dbReference type="PANTHER" id="PTHR24026">
    <property type="entry name" value="FAT ATYPICAL CADHERIN-RELATED"/>
    <property type="match status" value="1"/>
</dbReference>
<dbReference type="NCBIfam" id="TIGR02167">
    <property type="entry name" value="Liste_lipo_26"/>
    <property type="match status" value="4"/>
</dbReference>
<dbReference type="Pfam" id="PF03382">
    <property type="entry name" value="DUF285"/>
    <property type="match status" value="1"/>
</dbReference>
<evidence type="ECO:0000256" key="1">
    <source>
        <dbReference type="ARBA" id="ARBA00022692"/>
    </source>
</evidence>
<dbReference type="InterPro" id="IPR000601">
    <property type="entry name" value="PKD_dom"/>
</dbReference>
<evidence type="ECO:0000313" key="6">
    <source>
        <dbReference type="Proteomes" id="UP000502928"/>
    </source>
</evidence>
<dbReference type="PANTHER" id="PTHR24026:SF126">
    <property type="entry name" value="PROTOCADHERIN FAT 4"/>
    <property type="match status" value="1"/>
</dbReference>
<dbReference type="RefSeq" id="WP_166247014.1">
    <property type="nucleotide sequence ID" value="NZ_CP049616.1"/>
</dbReference>
<protein>
    <submittedName>
        <fullName evidence="5">BspA family leucine-rich repeat surface protein</fullName>
    </submittedName>
</protein>
<evidence type="ECO:0000256" key="2">
    <source>
        <dbReference type="ARBA" id="ARBA00022989"/>
    </source>
</evidence>
<dbReference type="InterPro" id="IPR005046">
    <property type="entry name" value="DUF285"/>
</dbReference>
<dbReference type="PRINTS" id="PR00205">
    <property type="entry name" value="CADHERIN"/>
</dbReference>
<proteinExistence type="predicted"/>
<dbReference type="CDD" id="cd11304">
    <property type="entry name" value="Cadherin_repeat"/>
    <property type="match status" value="2"/>
</dbReference>
<dbReference type="Gene3D" id="2.60.40.60">
    <property type="entry name" value="Cadherins"/>
    <property type="match status" value="2"/>
</dbReference>
<reference evidence="5 6" key="1">
    <citation type="submission" date="2020-02" db="EMBL/GenBank/DDBJ databases">
        <title>Complete genome of Muricauda sp. 501str8.</title>
        <authorList>
            <person name="Dong B."/>
            <person name="Zhu S."/>
            <person name="Yang J."/>
            <person name="Chen J."/>
        </authorList>
    </citation>
    <scope>NUCLEOTIDE SEQUENCE [LARGE SCALE GENOMIC DNA]</scope>
    <source>
        <strain evidence="5 6">501str8</strain>
    </source>
</reference>
<dbReference type="EMBL" id="CP049616">
    <property type="protein sequence ID" value="QII43329.1"/>
    <property type="molecule type" value="Genomic_DNA"/>
</dbReference>
<evidence type="ECO:0000259" key="4">
    <source>
        <dbReference type="PROSITE" id="PS50268"/>
    </source>
</evidence>
<organism evidence="5 6">
    <name type="scientific">Flagellimonas oceani</name>
    <dbReference type="NCBI Taxonomy" id="2698672"/>
    <lineage>
        <taxon>Bacteria</taxon>
        <taxon>Pseudomonadati</taxon>
        <taxon>Bacteroidota</taxon>
        <taxon>Flavobacteriia</taxon>
        <taxon>Flavobacteriales</taxon>
        <taxon>Flavobacteriaceae</taxon>
        <taxon>Flagellimonas</taxon>
    </lineage>
</organism>
<dbReference type="AlphaFoldDB" id="A0A6G7IY62"/>
<name>A0A6G7IY62_9FLAO</name>
<keyword evidence="1" id="KW-0812">Transmembrane</keyword>
<dbReference type="InterPro" id="IPR002126">
    <property type="entry name" value="Cadherin-like_dom"/>
</dbReference>
<evidence type="ECO:0000313" key="5">
    <source>
        <dbReference type="EMBL" id="QII43329.1"/>
    </source>
</evidence>
<dbReference type="GO" id="GO:0005886">
    <property type="term" value="C:plasma membrane"/>
    <property type="evidence" value="ECO:0007669"/>
    <property type="project" value="UniProtKB-SubCell"/>
</dbReference>
<dbReference type="PROSITE" id="PS50268">
    <property type="entry name" value="CADHERIN_2"/>
    <property type="match status" value="2"/>
</dbReference>
<dbReference type="KEGG" id="mut:GVT53_01030"/>
<feature type="domain" description="Cadherin" evidence="4">
    <location>
        <begin position="138"/>
        <end position="241"/>
    </location>
</feature>
<keyword evidence="2" id="KW-0472">Membrane</keyword>
<feature type="domain" description="PKD" evidence="3">
    <location>
        <begin position="258"/>
        <end position="299"/>
    </location>
</feature>
<accession>A0A6G7IY62</accession>